<sequence length="259" mass="26787">MPEMDHFTYGMLTPLVGYIASFIGCLTGLSATSRARAATSAGAKSAWLLVGAVAIGGTGVWVMHFIAMLGFSVEGMPINYDVPLTIASALLAMAVVAAGLFLVGFLGDKLLYLLIGGLFVGLGVASMHYLGMAAMEMSGEIHYDPVLVGVSLVIAVVAGTAALWLCVHVKGWLLASVAALVMAAAVAGMHYTGMAAMHMSGAAGTPPGGTSALELLGPLIAGIFLTTVAMVFVVLMWPTEDEMRERQAFEERVAGTTSR</sequence>
<keyword evidence="1" id="KW-0812">Transmembrane</keyword>
<dbReference type="Proteomes" id="UP000757540">
    <property type="component" value="Unassembled WGS sequence"/>
</dbReference>
<dbReference type="Pfam" id="PF03707">
    <property type="entry name" value="MHYT"/>
    <property type="match status" value="2"/>
</dbReference>
<keyword evidence="4" id="KW-1185">Reference proteome</keyword>
<evidence type="ECO:0000259" key="2">
    <source>
        <dbReference type="PROSITE" id="PS50924"/>
    </source>
</evidence>
<evidence type="ECO:0000256" key="1">
    <source>
        <dbReference type="PROSITE-ProRule" id="PRU00244"/>
    </source>
</evidence>
<dbReference type="InterPro" id="IPR005330">
    <property type="entry name" value="MHYT_dom"/>
</dbReference>
<dbReference type="PROSITE" id="PS50924">
    <property type="entry name" value="MHYT"/>
    <property type="match status" value="1"/>
</dbReference>
<feature type="transmembrane region" description="Helical" evidence="1">
    <location>
        <begin position="82"/>
        <end position="103"/>
    </location>
</feature>
<organism evidence="3 4">
    <name type="scientific">Isoptericola halotolerans</name>
    <dbReference type="NCBI Taxonomy" id="300560"/>
    <lineage>
        <taxon>Bacteria</taxon>
        <taxon>Bacillati</taxon>
        <taxon>Actinomycetota</taxon>
        <taxon>Actinomycetes</taxon>
        <taxon>Micrococcales</taxon>
        <taxon>Promicromonosporaceae</taxon>
        <taxon>Isoptericola</taxon>
    </lineage>
</organism>
<evidence type="ECO:0000313" key="4">
    <source>
        <dbReference type="Proteomes" id="UP000757540"/>
    </source>
</evidence>
<reference evidence="3 4" key="1">
    <citation type="submission" date="2020-05" db="EMBL/GenBank/DDBJ databases">
        <title>Genomic Encyclopedia of Type Strains, Phase III (KMG-III): the genomes of soil and plant-associated and newly described type strains.</title>
        <authorList>
            <person name="Whitman W."/>
        </authorList>
    </citation>
    <scope>NUCLEOTIDE SEQUENCE [LARGE SCALE GENOMIC DNA]</scope>
    <source>
        <strain evidence="3 4">KCTC 19046</strain>
    </source>
</reference>
<dbReference type="PANTHER" id="PTHR35152:SF1">
    <property type="entry name" value="DOMAIN SIGNALLING PROTEIN, PUTATIVE (AFU_ORTHOLOGUE AFUA_5G11310)-RELATED"/>
    <property type="match status" value="1"/>
</dbReference>
<feature type="transmembrane region" description="Helical" evidence="1">
    <location>
        <begin position="6"/>
        <end position="26"/>
    </location>
</feature>
<feature type="transmembrane region" description="Helical" evidence="1">
    <location>
        <begin position="146"/>
        <end position="165"/>
    </location>
</feature>
<feature type="transmembrane region" description="Helical" evidence="1">
    <location>
        <begin position="215"/>
        <end position="237"/>
    </location>
</feature>
<keyword evidence="1" id="KW-1133">Transmembrane helix</keyword>
<accession>A0ABX2A374</accession>
<protein>
    <submittedName>
        <fullName evidence="3">NO-binding membrane sensor protein with MHYT domain</fullName>
    </submittedName>
</protein>
<name>A0ABX2A374_9MICO</name>
<feature type="transmembrane region" description="Helical" evidence="1">
    <location>
        <begin position="172"/>
        <end position="191"/>
    </location>
</feature>
<dbReference type="EMBL" id="JABEZU010000002">
    <property type="protein sequence ID" value="NOV97317.1"/>
    <property type="molecule type" value="Genomic_DNA"/>
</dbReference>
<evidence type="ECO:0000313" key="3">
    <source>
        <dbReference type="EMBL" id="NOV97317.1"/>
    </source>
</evidence>
<feature type="transmembrane region" description="Helical" evidence="1">
    <location>
        <begin position="47"/>
        <end position="70"/>
    </location>
</feature>
<dbReference type="PANTHER" id="PTHR35152">
    <property type="entry name" value="DOMAIN SIGNALLING PROTEIN, PUTATIVE (AFU_ORTHOLOGUE AFUA_5G11310)-RELATED"/>
    <property type="match status" value="1"/>
</dbReference>
<proteinExistence type="predicted"/>
<comment type="caution">
    <text evidence="3">The sequence shown here is derived from an EMBL/GenBank/DDBJ whole genome shotgun (WGS) entry which is preliminary data.</text>
</comment>
<feature type="domain" description="MHYT" evidence="2">
    <location>
        <begin position="9"/>
        <end position="200"/>
    </location>
</feature>
<keyword evidence="1" id="KW-0472">Membrane</keyword>
<gene>
    <name evidence="3" type="ORF">HDG69_001892</name>
</gene>
<feature type="transmembrane region" description="Helical" evidence="1">
    <location>
        <begin position="110"/>
        <end position="134"/>
    </location>
</feature>